<dbReference type="Proteomes" id="UP000677228">
    <property type="component" value="Unassembled WGS sequence"/>
</dbReference>
<accession>A0A8S2GQ13</accession>
<dbReference type="Proteomes" id="UP000682733">
    <property type="component" value="Unassembled WGS sequence"/>
</dbReference>
<sequence>MLCCVFTIDTKDPCAPLQAAKLSKGSGADPILWTGTEFTRSTSAGNFRLYKDASDIFGIWVPNSPAFYSDGIPPNISAPDTLSGQMTGGSHRDKLLLCRDCALLTHKNHPYVSLQDAASKIKTEVQASLHELDLTEKEFGQQLVRINGLIQEQNAMYRTENTDIERTFVSLHRLLTDCILHSFSW</sequence>
<reference evidence="2" key="1">
    <citation type="submission" date="2021-02" db="EMBL/GenBank/DDBJ databases">
        <authorList>
            <person name="Nowell W R."/>
        </authorList>
    </citation>
    <scope>NUCLEOTIDE SEQUENCE</scope>
</reference>
<protein>
    <submittedName>
        <fullName evidence="2">Uncharacterized protein</fullName>
    </submittedName>
</protein>
<name>A0A8S2GQ13_9BILA</name>
<evidence type="ECO:0000313" key="1">
    <source>
        <dbReference type="EMBL" id="CAF0757381.1"/>
    </source>
</evidence>
<dbReference type="EMBL" id="CAJNOK010000493">
    <property type="protein sequence ID" value="CAF0757381.1"/>
    <property type="molecule type" value="Genomic_DNA"/>
</dbReference>
<comment type="caution">
    <text evidence="2">The sequence shown here is derived from an EMBL/GenBank/DDBJ whole genome shotgun (WGS) entry which is preliminary data.</text>
</comment>
<gene>
    <name evidence="1" type="ORF">OVA965_LOCUS2360</name>
    <name evidence="2" type="ORF">TMI583_LOCUS2360</name>
</gene>
<dbReference type="AlphaFoldDB" id="A0A8S2GQ13"/>
<organism evidence="2 3">
    <name type="scientific">Didymodactylos carnosus</name>
    <dbReference type="NCBI Taxonomy" id="1234261"/>
    <lineage>
        <taxon>Eukaryota</taxon>
        <taxon>Metazoa</taxon>
        <taxon>Spiralia</taxon>
        <taxon>Gnathifera</taxon>
        <taxon>Rotifera</taxon>
        <taxon>Eurotatoria</taxon>
        <taxon>Bdelloidea</taxon>
        <taxon>Philodinida</taxon>
        <taxon>Philodinidae</taxon>
        <taxon>Didymodactylos</taxon>
    </lineage>
</organism>
<dbReference type="SUPFAM" id="SSF57845">
    <property type="entry name" value="B-box zinc-binding domain"/>
    <property type="match status" value="1"/>
</dbReference>
<evidence type="ECO:0000313" key="3">
    <source>
        <dbReference type="Proteomes" id="UP000682733"/>
    </source>
</evidence>
<dbReference type="Gene3D" id="3.30.160.60">
    <property type="entry name" value="Classic Zinc Finger"/>
    <property type="match status" value="1"/>
</dbReference>
<proteinExistence type="predicted"/>
<dbReference type="EMBL" id="CAJOBA010000493">
    <property type="protein sequence ID" value="CAF3536789.1"/>
    <property type="molecule type" value="Genomic_DNA"/>
</dbReference>
<evidence type="ECO:0000313" key="2">
    <source>
        <dbReference type="EMBL" id="CAF3536789.1"/>
    </source>
</evidence>